<dbReference type="EMBL" id="FLRD01001794">
    <property type="protein sequence ID" value="SBT58264.1"/>
    <property type="molecule type" value="Genomic_DNA"/>
</dbReference>
<dbReference type="AlphaFoldDB" id="A0A1A9ANL8"/>
<keyword evidence="4" id="KW-1185">Reference proteome</keyword>
<evidence type="ECO:0000313" key="2">
    <source>
        <dbReference type="EMBL" id="SBT58264.1"/>
    </source>
</evidence>
<dbReference type="Proteomes" id="UP000078555">
    <property type="component" value="Unassembled WGS sequence"/>
</dbReference>
<evidence type="ECO:0000313" key="4">
    <source>
        <dbReference type="Proteomes" id="UP000078555"/>
    </source>
</evidence>
<sequence length="306" mass="35456">MTNGIHINDLPSKKYNNELNGQIHYKEIVENIESETFTPEDIFWLTTLPKYLEEYINTYVDMWSYSNESKRCRDLNNKLDSIIKRVKNKETYNESYDLIINYINNSATNHLRVNTLECKRESKLPEYSDDIENMKNIDDLCEDIVYVDKNFSEINSDHCKEIQNYISQRITSLKEIYIYSYEKYSHILKYYDFTTFDDLDSITGRLKSKCQDAKGALLTGGQSEMSQYSGRNASIIAVTSLSGILSSFFLLYKTTSFGSILNNLVGKKMKFGNNLSDEAYYETLEDISESSHDGTYNILYNSVGDS</sequence>
<accession>A0A1A9ANL8</accession>
<evidence type="ECO:0000313" key="1">
    <source>
        <dbReference type="EMBL" id="SBT30654.1"/>
    </source>
</evidence>
<reference evidence="2" key="2">
    <citation type="submission" date="2016-05" db="EMBL/GenBank/DDBJ databases">
        <authorList>
            <person name="Lavstsen T."/>
            <person name="Jespersen J.S."/>
        </authorList>
    </citation>
    <scope>NUCLEOTIDE SEQUENCE [LARGE SCALE GENOMIC DNA]</scope>
</reference>
<gene>
    <name evidence="2" type="ORF">POVWA1_086660</name>
    <name evidence="1" type="ORF">POVWA2_000040</name>
</gene>
<evidence type="ECO:0000313" key="3">
    <source>
        <dbReference type="Proteomes" id="UP000078550"/>
    </source>
</evidence>
<name>A0A1A9ANL8_PLAOA</name>
<proteinExistence type="predicted"/>
<protein>
    <submittedName>
        <fullName evidence="2">PIR Superfamily Protein</fullName>
    </submittedName>
</protein>
<organism evidence="2 4">
    <name type="scientific">Plasmodium ovale wallikeri</name>
    <dbReference type="NCBI Taxonomy" id="864142"/>
    <lineage>
        <taxon>Eukaryota</taxon>
        <taxon>Sar</taxon>
        <taxon>Alveolata</taxon>
        <taxon>Apicomplexa</taxon>
        <taxon>Aconoidasida</taxon>
        <taxon>Haemosporida</taxon>
        <taxon>Plasmodiidae</taxon>
        <taxon>Plasmodium</taxon>
        <taxon>Plasmodium (Plasmodium)</taxon>
    </lineage>
</organism>
<dbReference type="Proteomes" id="UP000078550">
    <property type="component" value="Unassembled WGS sequence"/>
</dbReference>
<dbReference type="EMBL" id="FLRE01000001">
    <property type="protein sequence ID" value="SBT30654.1"/>
    <property type="molecule type" value="Genomic_DNA"/>
</dbReference>
<reference evidence="3 4" key="1">
    <citation type="submission" date="2016-05" db="EMBL/GenBank/DDBJ databases">
        <authorList>
            <person name="Naeem Raeece"/>
        </authorList>
    </citation>
    <scope>NUCLEOTIDE SEQUENCE [LARGE SCALE GENOMIC DNA]</scope>
</reference>